<reference evidence="5 6" key="1">
    <citation type="submission" date="2015-08" db="EMBL/GenBank/DDBJ databases">
        <title>Draft Genome Sequence of Bacillus vietnamensis UCD-SED5.</title>
        <authorList>
            <person name="Lee R.D."/>
            <person name="Jospin G."/>
            <person name="Lang J.M."/>
            <person name="Coil D.A."/>
            <person name="Eisen J.A."/>
        </authorList>
    </citation>
    <scope>NUCLEOTIDE SEQUENCE [LARGE SCALE GENOMIC DNA]</scope>
    <source>
        <strain evidence="5 6">UCD-SED5</strain>
    </source>
</reference>
<dbReference type="Pfam" id="PF16295">
    <property type="entry name" value="TetR_C_10"/>
    <property type="match status" value="1"/>
</dbReference>
<comment type="caution">
    <text evidence="5">The sequence shown here is derived from an EMBL/GenBank/DDBJ whole genome shotgun (WGS) entry which is preliminary data.</text>
</comment>
<dbReference type="InterPro" id="IPR032551">
    <property type="entry name" value="BscR_C"/>
</dbReference>
<feature type="DNA-binding region" description="H-T-H motif" evidence="3">
    <location>
        <begin position="28"/>
        <end position="47"/>
    </location>
</feature>
<dbReference type="AlphaFoldDB" id="A0A0P6W2S3"/>
<keyword evidence="1" id="KW-0678">Repressor</keyword>
<dbReference type="Proteomes" id="UP000050398">
    <property type="component" value="Unassembled WGS sequence"/>
</dbReference>
<dbReference type="eggNOG" id="COG1309">
    <property type="taxonomic scope" value="Bacteria"/>
</dbReference>
<evidence type="ECO:0000256" key="1">
    <source>
        <dbReference type="ARBA" id="ARBA00022491"/>
    </source>
</evidence>
<evidence type="ECO:0000256" key="2">
    <source>
        <dbReference type="ARBA" id="ARBA00023125"/>
    </source>
</evidence>
<dbReference type="PANTHER" id="PTHR43479:SF11">
    <property type="entry name" value="ACREF_ENVCD OPERON REPRESSOR-RELATED"/>
    <property type="match status" value="1"/>
</dbReference>
<dbReference type="PRINTS" id="PR00455">
    <property type="entry name" value="HTHTETR"/>
</dbReference>
<dbReference type="InterPro" id="IPR001647">
    <property type="entry name" value="HTH_TetR"/>
</dbReference>
<dbReference type="Gene3D" id="1.10.357.10">
    <property type="entry name" value="Tetracycline Repressor, domain 2"/>
    <property type="match status" value="1"/>
</dbReference>
<name>A0A0P6W2S3_9BACI</name>
<dbReference type="PROSITE" id="PS01081">
    <property type="entry name" value="HTH_TETR_1"/>
    <property type="match status" value="1"/>
</dbReference>
<dbReference type="RefSeq" id="WP_060671799.1">
    <property type="nucleotide sequence ID" value="NZ_LIXZ01000004.1"/>
</dbReference>
<dbReference type="InterPro" id="IPR050624">
    <property type="entry name" value="HTH-type_Tx_Regulator"/>
</dbReference>
<evidence type="ECO:0000259" key="4">
    <source>
        <dbReference type="PROSITE" id="PS50977"/>
    </source>
</evidence>
<gene>
    <name evidence="5" type="ORF">AM506_07155</name>
</gene>
<proteinExistence type="predicted"/>
<dbReference type="EMBL" id="LIXZ01000004">
    <property type="protein sequence ID" value="KPL60375.1"/>
    <property type="molecule type" value="Genomic_DNA"/>
</dbReference>
<evidence type="ECO:0000313" key="5">
    <source>
        <dbReference type="EMBL" id="KPL60375.1"/>
    </source>
</evidence>
<evidence type="ECO:0000313" key="6">
    <source>
        <dbReference type="Proteomes" id="UP000050398"/>
    </source>
</evidence>
<accession>A0A0P6W2S3</accession>
<dbReference type="GO" id="GO:0003677">
    <property type="term" value="F:DNA binding"/>
    <property type="evidence" value="ECO:0007669"/>
    <property type="project" value="UniProtKB-UniRule"/>
</dbReference>
<sequence>MSMALNKRESIVASSLALFGERGYDATTIPMIASSAGVGAGTIYRYFENKEVLGNTIFQEYVKIFTETVENAFPYEQSIRDQFHHIFQSMIQFTKEQSQALYFIRTHSSAHFLNEESHTCFAELLNLFKCFFDFGKEKKVIKNLPSTALIAILYGAFLELQRLVRIGELEPDTSMLSEVEESMWDAVRLHV</sequence>
<feature type="domain" description="HTH tetR-type" evidence="4">
    <location>
        <begin position="5"/>
        <end position="65"/>
    </location>
</feature>
<evidence type="ECO:0000256" key="3">
    <source>
        <dbReference type="PROSITE-ProRule" id="PRU00335"/>
    </source>
</evidence>
<dbReference type="InterPro" id="IPR009057">
    <property type="entry name" value="Homeodomain-like_sf"/>
</dbReference>
<organism evidence="5 6">
    <name type="scientific">Rossellomorea vietnamensis</name>
    <dbReference type="NCBI Taxonomy" id="218284"/>
    <lineage>
        <taxon>Bacteria</taxon>
        <taxon>Bacillati</taxon>
        <taxon>Bacillota</taxon>
        <taxon>Bacilli</taxon>
        <taxon>Bacillales</taxon>
        <taxon>Bacillaceae</taxon>
        <taxon>Rossellomorea</taxon>
    </lineage>
</organism>
<dbReference type="Pfam" id="PF00440">
    <property type="entry name" value="TetR_N"/>
    <property type="match status" value="1"/>
</dbReference>
<protein>
    <submittedName>
        <fullName evidence="5">TetR family transcriptional regulator</fullName>
    </submittedName>
</protein>
<dbReference type="PANTHER" id="PTHR43479">
    <property type="entry name" value="ACREF/ENVCD OPERON REPRESSOR-RELATED"/>
    <property type="match status" value="1"/>
</dbReference>
<dbReference type="InterPro" id="IPR023772">
    <property type="entry name" value="DNA-bd_HTH_TetR-type_CS"/>
</dbReference>
<dbReference type="PROSITE" id="PS50977">
    <property type="entry name" value="HTH_TETR_2"/>
    <property type="match status" value="1"/>
</dbReference>
<keyword evidence="2 3" id="KW-0238">DNA-binding</keyword>
<dbReference type="SUPFAM" id="SSF46689">
    <property type="entry name" value="Homeodomain-like"/>
    <property type="match status" value="1"/>
</dbReference>
<dbReference type="PATRIC" id="fig|218284.4.peg.2932"/>